<feature type="transmembrane region" description="Helical" evidence="14">
    <location>
        <begin position="650"/>
        <end position="669"/>
    </location>
</feature>
<feature type="transmembrane region" description="Helical" evidence="14">
    <location>
        <begin position="690"/>
        <end position="717"/>
    </location>
</feature>
<feature type="transmembrane region" description="Helical" evidence="14">
    <location>
        <begin position="403"/>
        <end position="427"/>
    </location>
</feature>
<keyword evidence="11 14" id="KW-1133">Transmembrane helix</keyword>
<dbReference type="InterPro" id="IPR013083">
    <property type="entry name" value="Znf_RING/FYVE/PHD"/>
</dbReference>
<evidence type="ECO:0000256" key="6">
    <source>
        <dbReference type="ARBA" id="ARBA00022692"/>
    </source>
</evidence>
<dbReference type="Pfam" id="PF23113">
    <property type="entry name" value="MARCHF6_C"/>
    <property type="match status" value="1"/>
</dbReference>
<feature type="transmembrane region" description="Helical" evidence="14">
    <location>
        <begin position="318"/>
        <end position="340"/>
    </location>
</feature>
<dbReference type="Proteomes" id="UP000095284">
    <property type="component" value="Unplaced"/>
</dbReference>
<evidence type="ECO:0000256" key="5">
    <source>
        <dbReference type="ARBA" id="ARBA00022679"/>
    </source>
</evidence>
<evidence type="ECO:0000256" key="11">
    <source>
        <dbReference type="ARBA" id="ARBA00022989"/>
    </source>
</evidence>
<dbReference type="SMART" id="SM00744">
    <property type="entry name" value="RINGv"/>
    <property type="match status" value="1"/>
</dbReference>
<feature type="transmembrane region" description="Helical" evidence="14">
    <location>
        <begin position="109"/>
        <end position="127"/>
    </location>
</feature>
<dbReference type="GO" id="GO:0061630">
    <property type="term" value="F:ubiquitin protein ligase activity"/>
    <property type="evidence" value="ECO:0007669"/>
    <property type="project" value="UniProtKB-EC"/>
</dbReference>
<sequence length="869" mass="99614">MADDPGIHQEDAVGAYDDGINNDEDICRVCRLSGDDVLYHPCLCTGTIKFVHQKCLEQWLKYSKKEVCELCNHQFSFQPVYAENMPDRLPIQDFMKGIARIGLKGCKIVLTYALVAFCWLLLVPVMACRINKMVFSGVLNYLFSLRVLSFFSLENIVEDQAKGTVIFCLFVCTFIALVWLREQIAVGGPHDMLNIEFEERHENAEVIQAPIERAFELNEEDNGNNVVGMLREEDGQNQQNEENWGRDVERIVEDMTWQRLIGLDGSLVFLENVFWAISLNLAFNLLFLYFPFCCGRIMLYALNVQGPLSFFDTPINVFIGYFGIASLLYLHLVVCWQFNLNILYSVTGTAYLMVKVFLLITMELCIFPTVCGWWLDICSLSLTGNSLDGRIKAFQNYPTSSIILHWLAGMLYVFYSASFILTLRGLLRPGVLWFIRNLNDPEFNPIQEMIDQPVTKHFRRLVASTSLFMSTIFLIIYAPLRLIKVVVPSVLPYSFRSSDAPLSEFSMELLLLQVVLPTLLENAKAYNILKVIVRFWCDTVGRMLKLNTYLLPNDETEPVPQQNRAPGNDPQEGNEQDLAARHHAMLMIREPANIQNYDRPDHFQLRLVALIGCLALTLVFAASFFFVVPVTVGRFVLGLIGFGRSIHETYTVGCGIYTCWLVVKAWMIWRDWFQKGWDYVKLASHAALFLISKVIFAAVPMVVIIPYLLGLYFQLLVISPFRASVGQTPLFFPWKEWAMGIIHLKIVCTTILMGPECRIKNAFEQICNAGIRGFSLKMLYKDIALPMINSLSFLIAMPYVCSHIIITLCRMSVEEEIMLIRMSYPALLLFIVFALYVRWQWGKVKVICQKIRNDKYLIGTKLVNFYRDN</sequence>
<dbReference type="InterPro" id="IPR056521">
    <property type="entry name" value="MARCHF6-like_C"/>
</dbReference>
<keyword evidence="9" id="KW-0833">Ubl conjugation pathway</keyword>
<dbReference type="PANTHER" id="PTHR13145:SF0">
    <property type="entry name" value="E3 UBIQUITIN-PROTEIN LIGASE MARCHF6"/>
    <property type="match status" value="1"/>
</dbReference>
<evidence type="ECO:0000256" key="7">
    <source>
        <dbReference type="ARBA" id="ARBA00022723"/>
    </source>
</evidence>
<reference evidence="17" key="1">
    <citation type="submission" date="2016-11" db="UniProtKB">
        <authorList>
            <consortium name="WormBaseParasite"/>
        </authorList>
    </citation>
    <scope>IDENTIFICATION</scope>
</reference>
<keyword evidence="12 14" id="KW-0472">Membrane</keyword>
<dbReference type="GO" id="GO:0008270">
    <property type="term" value="F:zinc ion binding"/>
    <property type="evidence" value="ECO:0007669"/>
    <property type="project" value="UniProtKB-KW"/>
</dbReference>
<dbReference type="InterPro" id="IPR011016">
    <property type="entry name" value="Znf_RING-CH"/>
</dbReference>
<evidence type="ECO:0000313" key="17">
    <source>
        <dbReference type="WBParaSite" id="BXY_1117700.1"/>
    </source>
</evidence>
<comment type="pathway">
    <text evidence="3">Protein modification; protein ubiquitination.</text>
</comment>
<dbReference type="PROSITE" id="PS51292">
    <property type="entry name" value="ZF_RING_CH"/>
    <property type="match status" value="1"/>
</dbReference>
<feature type="transmembrane region" description="Helical" evidence="14">
    <location>
        <begin position="607"/>
        <end position="630"/>
    </location>
</feature>
<dbReference type="GO" id="GO:0036503">
    <property type="term" value="P:ERAD pathway"/>
    <property type="evidence" value="ECO:0007669"/>
    <property type="project" value="TreeGrafter"/>
</dbReference>
<comment type="catalytic activity">
    <reaction evidence="1">
        <text>S-ubiquitinyl-[E2 ubiquitin-conjugating enzyme]-L-cysteine + [acceptor protein]-L-lysine = [E2 ubiquitin-conjugating enzyme]-L-cysteine + N(6)-ubiquitinyl-[acceptor protein]-L-lysine.</text>
        <dbReference type="EC" id="2.3.2.27"/>
    </reaction>
</comment>
<dbReference type="PANTHER" id="PTHR13145">
    <property type="entry name" value="SSM4 PROTEIN"/>
    <property type="match status" value="1"/>
</dbReference>
<comment type="subcellular location">
    <subcellularLocation>
        <location evidence="2">Membrane</location>
        <topology evidence="2">Multi-pass membrane protein</topology>
    </subcellularLocation>
</comment>
<feature type="transmembrane region" description="Helical" evidence="14">
    <location>
        <begin position="352"/>
        <end position="375"/>
    </location>
</feature>
<evidence type="ECO:0000256" key="1">
    <source>
        <dbReference type="ARBA" id="ARBA00000900"/>
    </source>
</evidence>
<organism evidence="16 17">
    <name type="scientific">Bursaphelenchus xylophilus</name>
    <name type="common">Pinewood nematode worm</name>
    <name type="synonym">Aphelenchoides xylophilus</name>
    <dbReference type="NCBI Taxonomy" id="6326"/>
    <lineage>
        <taxon>Eukaryota</taxon>
        <taxon>Metazoa</taxon>
        <taxon>Ecdysozoa</taxon>
        <taxon>Nematoda</taxon>
        <taxon>Chromadorea</taxon>
        <taxon>Rhabditida</taxon>
        <taxon>Tylenchina</taxon>
        <taxon>Tylenchomorpha</taxon>
        <taxon>Aphelenchoidea</taxon>
        <taxon>Aphelenchoididae</taxon>
        <taxon>Bursaphelenchus</taxon>
    </lineage>
</organism>
<dbReference type="CDD" id="cd16702">
    <property type="entry name" value="RING_CH-C4HC3_MARCH6"/>
    <property type="match status" value="1"/>
</dbReference>
<keyword evidence="8" id="KW-0863">Zinc-finger</keyword>
<evidence type="ECO:0000259" key="15">
    <source>
        <dbReference type="PROSITE" id="PS51292"/>
    </source>
</evidence>
<evidence type="ECO:0000256" key="3">
    <source>
        <dbReference type="ARBA" id="ARBA00004906"/>
    </source>
</evidence>
<keyword evidence="7" id="KW-0479">Metal-binding</keyword>
<evidence type="ECO:0000256" key="14">
    <source>
        <dbReference type="SAM" id="Phobius"/>
    </source>
</evidence>
<evidence type="ECO:0000256" key="2">
    <source>
        <dbReference type="ARBA" id="ARBA00004141"/>
    </source>
</evidence>
<evidence type="ECO:0000256" key="12">
    <source>
        <dbReference type="ARBA" id="ARBA00023136"/>
    </source>
</evidence>
<feature type="transmembrane region" description="Helical" evidence="14">
    <location>
        <begin position="461"/>
        <end position="480"/>
    </location>
</feature>
<dbReference type="eggNOG" id="KOG1609">
    <property type="taxonomic scope" value="Eukaryota"/>
</dbReference>
<feature type="transmembrane region" description="Helical" evidence="14">
    <location>
        <begin position="163"/>
        <end position="180"/>
    </location>
</feature>
<feature type="domain" description="RING-CH-type" evidence="15">
    <location>
        <begin position="19"/>
        <end position="78"/>
    </location>
</feature>
<dbReference type="Gene3D" id="3.30.40.10">
    <property type="entry name" value="Zinc/RING finger domain, C3HC4 (zinc finger)"/>
    <property type="match status" value="1"/>
</dbReference>
<feature type="transmembrane region" description="Helical" evidence="14">
    <location>
        <begin position="273"/>
        <end position="298"/>
    </location>
</feature>
<feature type="region of interest" description="Disordered" evidence="13">
    <location>
        <begin position="555"/>
        <end position="574"/>
    </location>
</feature>
<name>A0A1I7SDS0_BURXY</name>
<protein>
    <recommendedName>
        <fullName evidence="4">RING-type E3 ubiquitin transferase</fullName>
        <ecNumber evidence="4">2.3.2.27</ecNumber>
    </recommendedName>
</protein>
<keyword evidence="10" id="KW-0862">Zinc</keyword>
<dbReference type="Pfam" id="PF12906">
    <property type="entry name" value="RINGv"/>
    <property type="match status" value="1"/>
</dbReference>
<keyword evidence="6 14" id="KW-0812">Transmembrane</keyword>
<evidence type="ECO:0000256" key="13">
    <source>
        <dbReference type="SAM" id="MobiDB-lite"/>
    </source>
</evidence>
<dbReference type="SUPFAM" id="SSF57850">
    <property type="entry name" value="RING/U-box"/>
    <property type="match status" value="1"/>
</dbReference>
<dbReference type="EC" id="2.3.2.27" evidence="4"/>
<feature type="transmembrane region" description="Helical" evidence="14">
    <location>
        <begin position="818"/>
        <end position="837"/>
    </location>
</feature>
<dbReference type="AlphaFoldDB" id="A0A1I7SDS0"/>
<evidence type="ECO:0000256" key="10">
    <source>
        <dbReference type="ARBA" id="ARBA00022833"/>
    </source>
</evidence>
<dbReference type="GO" id="GO:0005789">
    <property type="term" value="C:endoplasmic reticulum membrane"/>
    <property type="evidence" value="ECO:0007669"/>
    <property type="project" value="TreeGrafter"/>
</dbReference>
<feature type="transmembrane region" description="Helical" evidence="14">
    <location>
        <begin position="134"/>
        <end position="151"/>
    </location>
</feature>
<dbReference type="WBParaSite" id="BXY_1117700.1">
    <property type="protein sequence ID" value="BXY_1117700.1"/>
    <property type="gene ID" value="BXY_1117700"/>
</dbReference>
<evidence type="ECO:0000256" key="9">
    <source>
        <dbReference type="ARBA" id="ARBA00022786"/>
    </source>
</evidence>
<feature type="transmembrane region" description="Helical" evidence="14">
    <location>
        <begin position="783"/>
        <end position="806"/>
    </location>
</feature>
<evidence type="ECO:0000256" key="8">
    <source>
        <dbReference type="ARBA" id="ARBA00022771"/>
    </source>
</evidence>
<keyword evidence="5" id="KW-0808">Transferase</keyword>
<proteinExistence type="predicted"/>
<evidence type="ECO:0000256" key="4">
    <source>
        <dbReference type="ARBA" id="ARBA00012483"/>
    </source>
</evidence>
<accession>A0A1I7SDS0</accession>
<evidence type="ECO:0000313" key="16">
    <source>
        <dbReference type="Proteomes" id="UP000095284"/>
    </source>
</evidence>